<name>A0A4Z2IWZ3_9TELE</name>
<comment type="caution">
    <text evidence="1">The sequence shown here is derived from an EMBL/GenBank/DDBJ whole genome shotgun (WGS) entry which is preliminary data.</text>
</comment>
<dbReference type="EMBL" id="SRLO01000042">
    <property type="protein sequence ID" value="TNN82064.1"/>
    <property type="molecule type" value="Genomic_DNA"/>
</dbReference>
<dbReference type="AlphaFoldDB" id="A0A4Z2IWZ3"/>
<proteinExistence type="predicted"/>
<accession>A0A4Z2IWZ3</accession>
<dbReference type="Proteomes" id="UP000314294">
    <property type="component" value="Unassembled WGS sequence"/>
</dbReference>
<protein>
    <submittedName>
        <fullName evidence="1">Uncharacterized protein</fullName>
    </submittedName>
</protein>
<organism evidence="1 2">
    <name type="scientific">Liparis tanakae</name>
    <name type="common">Tanaka's snailfish</name>
    <dbReference type="NCBI Taxonomy" id="230148"/>
    <lineage>
        <taxon>Eukaryota</taxon>
        <taxon>Metazoa</taxon>
        <taxon>Chordata</taxon>
        <taxon>Craniata</taxon>
        <taxon>Vertebrata</taxon>
        <taxon>Euteleostomi</taxon>
        <taxon>Actinopterygii</taxon>
        <taxon>Neopterygii</taxon>
        <taxon>Teleostei</taxon>
        <taxon>Neoteleostei</taxon>
        <taxon>Acanthomorphata</taxon>
        <taxon>Eupercaria</taxon>
        <taxon>Perciformes</taxon>
        <taxon>Cottioidei</taxon>
        <taxon>Cottales</taxon>
        <taxon>Liparidae</taxon>
        <taxon>Liparis</taxon>
    </lineage>
</organism>
<gene>
    <name evidence="1" type="ORF">EYF80_007710</name>
</gene>
<evidence type="ECO:0000313" key="1">
    <source>
        <dbReference type="EMBL" id="TNN82064.1"/>
    </source>
</evidence>
<keyword evidence="2" id="KW-1185">Reference proteome</keyword>
<evidence type="ECO:0000313" key="2">
    <source>
        <dbReference type="Proteomes" id="UP000314294"/>
    </source>
</evidence>
<sequence>MKDSWSLANCGAARSMKGLTGRPWLDSSSPCHEYLWGAGGHEESISPPGVVVVVHRSGHIKGHELQSRNEA</sequence>
<reference evidence="1 2" key="1">
    <citation type="submission" date="2019-03" db="EMBL/GenBank/DDBJ databases">
        <title>First draft genome of Liparis tanakae, snailfish: a comprehensive survey of snailfish specific genes.</title>
        <authorList>
            <person name="Kim W."/>
            <person name="Song I."/>
            <person name="Jeong J.-H."/>
            <person name="Kim D."/>
            <person name="Kim S."/>
            <person name="Ryu S."/>
            <person name="Song J.Y."/>
            <person name="Lee S.K."/>
        </authorList>
    </citation>
    <scope>NUCLEOTIDE SEQUENCE [LARGE SCALE GENOMIC DNA]</scope>
    <source>
        <tissue evidence="1">Muscle</tissue>
    </source>
</reference>